<accession>A0A512IZ29</accession>
<evidence type="ECO:0000256" key="1">
    <source>
        <dbReference type="SAM" id="Phobius"/>
    </source>
</evidence>
<evidence type="ECO:0000313" key="4">
    <source>
        <dbReference type="Proteomes" id="UP000321960"/>
    </source>
</evidence>
<proteinExistence type="predicted"/>
<protein>
    <submittedName>
        <fullName evidence="2">Uncharacterized protein</fullName>
    </submittedName>
</protein>
<dbReference type="EMBL" id="BJZU01000015">
    <property type="protein sequence ID" value="GEP02964.1"/>
    <property type="molecule type" value="Genomic_DNA"/>
</dbReference>
<keyword evidence="1" id="KW-0472">Membrane</keyword>
<feature type="transmembrane region" description="Helical" evidence="1">
    <location>
        <begin position="49"/>
        <end position="66"/>
    </location>
</feature>
<organism evidence="2 4">
    <name type="scientific">Methylobacterium oxalidis</name>
    <dbReference type="NCBI Taxonomy" id="944322"/>
    <lineage>
        <taxon>Bacteria</taxon>
        <taxon>Pseudomonadati</taxon>
        <taxon>Pseudomonadota</taxon>
        <taxon>Alphaproteobacteria</taxon>
        <taxon>Hyphomicrobiales</taxon>
        <taxon>Methylobacteriaceae</taxon>
        <taxon>Methylobacterium</taxon>
    </lineage>
</organism>
<keyword evidence="5" id="KW-1185">Reference proteome</keyword>
<comment type="caution">
    <text evidence="2">The sequence shown here is derived from an EMBL/GenBank/DDBJ whole genome shotgun (WGS) entry which is preliminary data.</text>
</comment>
<dbReference type="EMBL" id="BSPK01000084">
    <property type="protein sequence ID" value="GLS65897.1"/>
    <property type="molecule type" value="Genomic_DNA"/>
</dbReference>
<dbReference type="Proteomes" id="UP001156856">
    <property type="component" value="Unassembled WGS sequence"/>
</dbReference>
<dbReference type="RefSeq" id="WP_147024705.1">
    <property type="nucleotide sequence ID" value="NZ_BJZU01000015.1"/>
</dbReference>
<gene>
    <name evidence="3" type="ORF">GCM10007888_42790</name>
    <name evidence="2" type="ORF">MOX02_10020</name>
</gene>
<dbReference type="AlphaFoldDB" id="A0A512IZ29"/>
<dbReference type="Proteomes" id="UP000321960">
    <property type="component" value="Unassembled WGS sequence"/>
</dbReference>
<sequence>MIFLEWLVAALSRIVIRFIAVVAGLQALNYVIGGDDQYKQWALANQGEIVIALALIVVMGLIYEWLRDP</sequence>
<keyword evidence="1" id="KW-1133">Transmembrane helix</keyword>
<name>A0A512IZ29_9HYPH</name>
<reference evidence="3" key="1">
    <citation type="journal article" date="2014" name="Int. J. Syst. Evol. Microbiol.">
        <title>Complete genome of a new Firmicutes species belonging to the dominant human colonic microbiota ('Ruminococcus bicirculans') reveals two chromosomes and a selective capacity to utilize plant glucans.</title>
        <authorList>
            <consortium name="NISC Comparative Sequencing Program"/>
            <person name="Wegmann U."/>
            <person name="Louis P."/>
            <person name="Goesmann A."/>
            <person name="Henrissat B."/>
            <person name="Duncan S.H."/>
            <person name="Flint H.J."/>
        </authorList>
    </citation>
    <scope>NUCLEOTIDE SEQUENCE</scope>
    <source>
        <strain evidence="3">NBRC 107715</strain>
    </source>
</reference>
<evidence type="ECO:0000313" key="5">
    <source>
        <dbReference type="Proteomes" id="UP001156856"/>
    </source>
</evidence>
<reference evidence="2 4" key="3">
    <citation type="submission" date="2019-07" db="EMBL/GenBank/DDBJ databases">
        <title>Whole genome shotgun sequence of Methylobacterium oxalidis NBRC 107715.</title>
        <authorList>
            <person name="Hosoyama A."/>
            <person name="Uohara A."/>
            <person name="Ohji S."/>
            <person name="Ichikawa N."/>
        </authorList>
    </citation>
    <scope>NUCLEOTIDE SEQUENCE [LARGE SCALE GENOMIC DNA]</scope>
    <source>
        <strain evidence="2 4">NBRC 107715</strain>
    </source>
</reference>
<keyword evidence="1" id="KW-0812">Transmembrane</keyword>
<reference evidence="3" key="4">
    <citation type="submission" date="2023-01" db="EMBL/GenBank/DDBJ databases">
        <title>Draft genome sequence of Methylobacterium oxalidis strain NBRC 107715.</title>
        <authorList>
            <person name="Sun Q."/>
            <person name="Mori K."/>
        </authorList>
    </citation>
    <scope>NUCLEOTIDE SEQUENCE</scope>
    <source>
        <strain evidence="3">NBRC 107715</strain>
    </source>
</reference>
<evidence type="ECO:0000313" key="3">
    <source>
        <dbReference type="EMBL" id="GLS65897.1"/>
    </source>
</evidence>
<reference evidence="5" key="2">
    <citation type="journal article" date="2019" name="Int. J. Syst. Evol. Microbiol.">
        <title>The Global Catalogue of Microorganisms (GCM) 10K type strain sequencing project: providing services to taxonomists for standard genome sequencing and annotation.</title>
        <authorList>
            <consortium name="The Broad Institute Genomics Platform"/>
            <consortium name="The Broad Institute Genome Sequencing Center for Infectious Disease"/>
            <person name="Wu L."/>
            <person name="Ma J."/>
        </authorList>
    </citation>
    <scope>NUCLEOTIDE SEQUENCE [LARGE SCALE GENOMIC DNA]</scope>
    <source>
        <strain evidence="5">NBRC 107715</strain>
    </source>
</reference>
<evidence type="ECO:0000313" key="2">
    <source>
        <dbReference type="EMBL" id="GEP02964.1"/>
    </source>
</evidence>
<feature type="transmembrane region" description="Helical" evidence="1">
    <location>
        <begin position="6"/>
        <end position="28"/>
    </location>
</feature>